<dbReference type="Gene3D" id="1.10.418.10">
    <property type="entry name" value="Calponin-like domain"/>
    <property type="match status" value="1"/>
</dbReference>
<proteinExistence type="inferred from homology"/>
<evidence type="ECO:0000256" key="11">
    <source>
        <dbReference type="SAM" id="MobiDB-lite"/>
    </source>
</evidence>
<keyword evidence="5 10" id="KW-0493">Microtubule</keyword>
<evidence type="ECO:0000313" key="15">
    <source>
        <dbReference type="Proteomes" id="UP000825935"/>
    </source>
</evidence>
<dbReference type="PROSITE" id="PS51230">
    <property type="entry name" value="EB1_C"/>
    <property type="match status" value="1"/>
</dbReference>
<comment type="subcellular location">
    <subcellularLocation>
        <location evidence="9">Cytoplasm</location>
        <location evidence="9">Cytoskeleton</location>
        <location evidence="9">Phragmoplast</location>
    </subcellularLocation>
    <subcellularLocation>
        <location evidence="1">Cytoplasm</location>
        <location evidence="1">Cytoskeleton</location>
        <location evidence="1">Spindle</location>
    </subcellularLocation>
</comment>
<reference evidence="14" key="1">
    <citation type="submission" date="2021-08" db="EMBL/GenBank/DDBJ databases">
        <title>WGS assembly of Ceratopteris richardii.</title>
        <authorList>
            <person name="Marchant D.B."/>
            <person name="Chen G."/>
            <person name="Jenkins J."/>
            <person name="Shu S."/>
            <person name="Leebens-Mack J."/>
            <person name="Grimwood J."/>
            <person name="Schmutz J."/>
            <person name="Soltis P."/>
            <person name="Soltis D."/>
            <person name="Chen Z.-H."/>
        </authorList>
    </citation>
    <scope>NUCLEOTIDE SEQUENCE</scope>
    <source>
        <strain evidence="14">Whitten #5841</strain>
        <tissue evidence="14">Leaf</tissue>
    </source>
</reference>
<feature type="domain" description="EB1 C-terminal" evidence="13">
    <location>
        <begin position="204"/>
        <end position="274"/>
    </location>
</feature>
<dbReference type="InterPro" id="IPR004953">
    <property type="entry name" value="EB1_C"/>
</dbReference>
<accession>A0A8T2QB59</accession>
<dbReference type="InterPro" id="IPR001715">
    <property type="entry name" value="CH_dom"/>
</dbReference>
<evidence type="ECO:0000256" key="2">
    <source>
        <dbReference type="ARBA" id="ARBA00010729"/>
    </source>
</evidence>
<keyword evidence="3" id="KW-0963">Cytoplasm</keyword>
<keyword evidence="15" id="KW-1185">Reference proteome</keyword>
<feature type="domain" description="Calponin-homology (CH)" evidence="12">
    <location>
        <begin position="14"/>
        <end position="116"/>
    </location>
</feature>
<evidence type="ECO:0000313" key="14">
    <source>
        <dbReference type="EMBL" id="KAH7280944.1"/>
    </source>
</evidence>
<dbReference type="PROSITE" id="PS50021">
    <property type="entry name" value="CH"/>
    <property type="match status" value="1"/>
</dbReference>
<dbReference type="EMBL" id="CM035441">
    <property type="protein sequence ID" value="KAH7280944.1"/>
    <property type="molecule type" value="Genomic_DNA"/>
</dbReference>
<evidence type="ECO:0000256" key="5">
    <source>
        <dbReference type="ARBA" id="ARBA00022701"/>
    </source>
</evidence>
<evidence type="ECO:0000256" key="10">
    <source>
        <dbReference type="PROSITE-ProRule" id="PRU00576"/>
    </source>
</evidence>
<evidence type="ECO:0000259" key="13">
    <source>
        <dbReference type="PROSITE" id="PS51230"/>
    </source>
</evidence>
<name>A0A8T2QB59_CERRI</name>
<dbReference type="InterPro" id="IPR027328">
    <property type="entry name" value="MAPRE"/>
</dbReference>
<comment type="similarity">
    <text evidence="2">Belongs to the MAPRE family.</text>
</comment>
<comment type="caution">
    <text evidence="14">The sequence shown here is derived from an EMBL/GenBank/DDBJ whole genome shotgun (WGS) entry which is preliminary data.</text>
</comment>
<dbReference type="Pfam" id="PF03271">
    <property type="entry name" value="EB1"/>
    <property type="match status" value="1"/>
</dbReference>
<dbReference type="GO" id="GO:0009524">
    <property type="term" value="C:phragmoplast"/>
    <property type="evidence" value="ECO:0007669"/>
    <property type="project" value="UniProtKB-SubCell"/>
</dbReference>
<evidence type="ECO:0000256" key="4">
    <source>
        <dbReference type="ARBA" id="ARBA00022618"/>
    </source>
</evidence>
<dbReference type="SUPFAM" id="SSF47576">
    <property type="entry name" value="Calponin-homology domain, CH-domain"/>
    <property type="match status" value="1"/>
</dbReference>
<feature type="compositionally biased region" description="Polar residues" evidence="11">
    <location>
        <begin position="332"/>
        <end position="348"/>
    </location>
</feature>
<evidence type="ECO:0000256" key="6">
    <source>
        <dbReference type="ARBA" id="ARBA00022776"/>
    </source>
</evidence>
<evidence type="ECO:0000256" key="9">
    <source>
        <dbReference type="ARBA" id="ARBA00060413"/>
    </source>
</evidence>
<dbReference type="FunFam" id="1.10.418.10:FF:000028">
    <property type="entry name" value="RP/EB family microtubule-associated protein"/>
    <property type="match status" value="1"/>
</dbReference>
<dbReference type="GO" id="GO:0008017">
    <property type="term" value="F:microtubule binding"/>
    <property type="evidence" value="ECO:0007669"/>
    <property type="project" value="InterPro"/>
</dbReference>
<keyword evidence="4" id="KW-0132">Cell division</keyword>
<sequence length="348" mass="38721">MAVSSIGLMDGAYFVGRNEILQWVNSTLNLSLSKVEEAASGAVYCQLMDATHPGVVPMHKVKFDAKSDYDMIQNYKVLQDVFNKLKISKHIEVSKLIKRRPLDNLEFMQWMKRYCDSINGGSTQNYNAIERRDASKGGKEMNKRCTSSLPAQFPQKTCTQTAMRVEVPAASNSAVKSARLSLASVTPQAAAIRPKPTPCQVPSVPMVPASEAESLMEQVTELKLSIDSLEKERDFYFMKLRDIEILCQNPDLERIPVVSTIQRILYAVDDNPCIIEEAQAMVEAMKREENNRNTANVATNKRKSLVALDGDDDLVSSSSLSPSHTHRRKSACGTSSVDLFNNSPMQVH</sequence>
<dbReference type="OrthoDB" id="2119228at2759"/>
<dbReference type="OMA" id="ETMPMNS"/>
<evidence type="ECO:0000256" key="7">
    <source>
        <dbReference type="ARBA" id="ARBA00023212"/>
    </source>
</evidence>
<organism evidence="14 15">
    <name type="scientific">Ceratopteris richardii</name>
    <name type="common">Triangle waterfern</name>
    <dbReference type="NCBI Taxonomy" id="49495"/>
    <lineage>
        <taxon>Eukaryota</taxon>
        <taxon>Viridiplantae</taxon>
        <taxon>Streptophyta</taxon>
        <taxon>Embryophyta</taxon>
        <taxon>Tracheophyta</taxon>
        <taxon>Polypodiopsida</taxon>
        <taxon>Polypodiidae</taxon>
        <taxon>Polypodiales</taxon>
        <taxon>Pteridineae</taxon>
        <taxon>Pteridaceae</taxon>
        <taxon>Parkerioideae</taxon>
        <taxon>Ceratopteris</taxon>
    </lineage>
</organism>
<feature type="region of interest" description="Disordered" evidence="11">
    <location>
        <begin position="316"/>
        <end position="348"/>
    </location>
</feature>
<keyword evidence="6" id="KW-0498">Mitosis</keyword>
<keyword evidence="7" id="KW-0206">Cytoskeleton</keyword>
<evidence type="ECO:0000256" key="1">
    <source>
        <dbReference type="ARBA" id="ARBA00004186"/>
    </source>
</evidence>
<dbReference type="InterPro" id="IPR036133">
    <property type="entry name" value="EB1_C_sf"/>
</dbReference>
<dbReference type="GO" id="GO:0005819">
    <property type="term" value="C:spindle"/>
    <property type="evidence" value="ECO:0007669"/>
    <property type="project" value="UniProtKB-SubCell"/>
</dbReference>
<keyword evidence="8" id="KW-0131">Cell cycle</keyword>
<dbReference type="Gene3D" id="1.20.5.1430">
    <property type="match status" value="1"/>
</dbReference>
<dbReference type="Proteomes" id="UP000825935">
    <property type="component" value="Chromosome 36"/>
</dbReference>
<evidence type="ECO:0000256" key="8">
    <source>
        <dbReference type="ARBA" id="ARBA00023306"/>
    </source>
</evidence>
<gene>
    <name evidence="14" type="ORF">KP509_36G021800</name>
</gene>
<dbReference type="Pfam" id="PF00307">
    <property type="entry name" value="CH"/>
    <property type="match status" value="1"/>
</dbReference>
<dbReference type="AlphaFoldDB" id="A0A8T2QB59"/>
<evidence type="ECO:0000259" key="12">
    <source>
        <dbReference type="PROSITE" id="PS50021"/>
    </source>
</evidence>
<dbReference type="PANTHER" id="PTHR10623">
    <property type="entry name" value="MICROTUBULE-ASSOCIATED PROTEIN RP/EB FAMILY MEMBER"/>
    <property type="match status" value="1"/>
</dbReference>
<dbReference type="InterPro" id="IPR036872">
    <property type="entry name" value="CH_dom_sf"/>
</dbReference>
<evidence type="ECO:0000256" key="3">
    <source>
        <dbReference type="ARBA" id="ARBA00022490"/>
    </source>
</evidence>
<dbReference type="GO" id="GO:0051301">
    <property type="term" value="P:cell division"/>
    <property type="evidence" value="ECO:0007669"/>
    <property type="project" value="UniProtKB-KW"/>
</dbReference>
<dbReference type="GO" id="GO:0005874">
    <property type="term" value="C:microtubule"/>
    <property type="evidence" value="ECO:0007669"/>
    <property type="project" value="UniProtKB-KW"/>
</dbReference>
<dbReference type="GO" id="GO:0009652">
    <property type="term" value="P:thigmotropism"/>
    <property type="evidence" value="ECO:0007669"/>
    <property type="project" value="UniProtKB-ARBA"/>
</dbReference>
<protein>
    <submittedName>
        <fullName evidence="14">Uncharacterized protein</fullName>
    </submittedName>
</protein>
<dbReference type="SUPFAM" id="SSF140612">
    <property type="entry name" value="EB1 dimerisation domain-like"/>
    <property type="match status" value="1"/>
</dbReference>